<reference evidence="1" key="1">
    <citation type="submission" date="2021-02" db="EMBL/GenBank/DDBJ databases">
        <authorList>
            <person name="Palmer J.M."/>
        </authorList>
    </citation>
    <scope>NUCLEOTIDE SEQUENCE</scope>
    <source>
        <strain evidence="1">SCRP734</strain>
    </source>
</reference>
<dbReference type="AlphaFoldDB" id="A0A8T1VZV2"/>
<name>A0A8T1VZV2_9STRA</name>
<evidence type="ECO:0000313" key="2">
    <source>
        <dbReference type="Proteomes" id="UP000694044"/>
    </source>
</evidence>
<dbReference type="Proteomes" id="UP000694044">
    <property type="component" value="Unassembled WGS sequence"/>
</dbReference>
<dbReference type="EMBL" id="JAGDFM010000096">
    <property type="protein sequence ID" value="KAG7386661.1"/>
    <property type="molecule type" value="Genomic_DNA"/>
</dbReference>
<organism evidence="1 2">
    <name type="scientific">Phytophthora pseudosyringae</name>
    <dbReference type="NCBI Taxonomy" id="221518"/>
    <lineage>
        <taxon>Eukaryota</taxon>
        <taxon>Sar</taxon>
        <taxon>Stramenopiles</taxon>
        <taxon>Oomycota</taxon>
        <taxon>Peronosporomycetes</taxon>
        <taxon>Peronosporales</taxon>
        <taxon>Peronosporaceae</taxon>
        <taxon>Phytophthora</taxon>
    </lineage>
</organism>
<keyword evidence="2" id="KW-1185">Reference proteome</keyword>
<evidence type="ECO:0000313" key="1">
    <source>
        <dbReference type="EMBL" id="KAG7386661.1"/>
    </source>
</evidence>
<dbReference type="OrthoDB" id="61942at2759"/>
<comment type="caution">
    <text evidence="1">The sequence shown here is derived from an EMBL/GenBank/DDBJ whole genome shotgun (WGS) entry which is preliminary data.</text>
</comment>
<sequence>MSAARLTQVTKELAGFAPWGAPGALLVGWMAWPALTPTFKQETLGLAPAALPTAPVSAAPKKEIFRAAGKYKFVKGEIGEAPTLEED</sequence>
<proteinExistence type="predicted"/>
<gene>
    <name evidence="1" type="ORF">PHYPSEUDO_015445</name>
</gene>
<protein>
    <submittedName>
        <fullName evidence="1">Uncharacterized protein</fullName>
    </submittedName>
</protein>
<accession>A0A8T1VZV2</accession>